<organism evidence="1 2">
    <name type="scientific">Nyssa sinensis</name>
    <dbReference type="NCBI Taxonomy" id="561372"/>
    <lineage>
        <taxon>Eukaryota</taxon>
        <taxon>Viridiplantae</taxon>
        <taxon>Streptophyta</taxon>
        <taxon>Embryophyta</taxon>
        <taxon>Tracheophyta</taxon>
        <taxon>Spermatophyta</taxon>
        <taxon>Magnoliopsida</taxon>
        <taxon>eudicotyledons</taxon>
        <taxon>Gunneridae</taxon>
        <taxon>Pentapetalae</taxon>
        <taxon>asterids</taxon>
        <taxon>Cornales</taxon>
        <taxon>Nyssaceae</taxon>
        <taxon>Nyssa</taxon>
    </lineage>
</organism>
<gene>
    <name evidence="1" type="ORF">F0562_020575</name>
</gene>
<name>A0A5J5BTJ5_9ASTE</name>
<keyword evidence="2" id="KW-1185">Reference proteome</keyword>
<proteinExistence type="predicted"/>
<reference evidence="1 2" key="1">
    <citation type="submission" date="2019-09" db="EMBL/GenBank/DDBJ databases">
        <title>A chromosome-level genome assembly of the Chinese tupelo Nyssa sinensis.</title>
        <authorList>
            <person name="Yang X."/>
            <person name="Kang M."/>
            <person name="Yang Y."/>
            <person name="Xiong H."/>
            <person name="Wang M."/>
            <person name="Zhang Z."/>
            <person name="Wang Z."/>
            <person name="Wu H."/>
            <person name="Ma T."/>
            <person name="Liu J."/>
            <person name="Xi Z."/>
        </authorList>
    </citation>
    <scope>NUCLEOTIDE SEQUENCE [LARGE SCALE GENOMIC DNA]</scope>
    <source>
        <strain evidence="1">J267</strain>
        <tissue evidence="1">Leaf</tissue>
    </source>
</reference>
<dbReference type="EMBL" id="CM018033">
    <property type="protein sequence ID" value="KAA8545974.1"/>
    <property type="molecule type" value="Genomic_DNA"/>
</dbReference>
<dbReference type="AlphaFoldDB" id="A0A5J5BTJ5"/>
<sequence length="66" mass="7234">MPTSAIADSGVAVRICVSFCALKPIRGITSGLNSIIWITEATKAEAENWFLRYFPVSFTHGSHHLN</sequence>
<accession>A0A5J5BTJ5</accession>
<protein>
    <submittedName>
        <fullName evidence="1">Uncharacterized protein</fullName>
    </submittedName>
</protein>
<evidence type="ECO:0000313" key="2">
    <source>
        <dbReference type="Proteomes" id="UP000325577"/>
    </source>
</evidence>
<evidence type="ECO:0000313" key="1">
    <source>
        <dbReference type="EMBL" id="KAA8545974.1"/>
    </source>
</evidence>
<dbReference type="Proteomes" id="UP000325577">
    <property type="component" value="Linkage Group LG10"/>
</dbReference>